<dbReference type="Proteomes" id="UP001139414">
    <property type="component" value="Unassembled WGS sequence"/>
</dbReference>
<dbReference type="Gene3D" id="1.10.238.120">
    <property type="entry name" value="Jann4075-like"/>
    <property type="match status" value="1"/>
</dbReference>
<dbReference type="EMBL" id="JAJBZG010000002">
    <property type="protein sequence ID" value="MCB7480667.1"/>
    <property type="molecule type" value="Genomic_DNA"/>
</dbReference>
<dbReference type="InterPro" id="IPR023154">
    <property type="entry name" value="Jann4075-like_sf"/>
</dbReference>
<proteinExistence type="predicted"/>
<keyword evidence="2" id="KW-1185">Reference proteome</keyword>
<name>A0A9X1RWY3_9FLAO</name>
<gene>
    <name evidence="1" type="ORF">LGQ90_05250</name>
</gene>
<dbReference type="Pfam" id="PF11015">
    <property type="entry name" value="DUF2853"/>
    <property type="match status" value="1"/>
</dbReference>
<protein>
    <submittedName>
        <fullName evidence="1">DUF2853 family protein</fullName>
    </submittedName>
</protein>
<evidence type="ECO:0000313" key="2">
    <source>
        <dbReference type="Proteomes" id="UP001139414"/>
    </source>
</evidence>
<evidence type="ECO:0000313" key="1">
    <source>
        <dbReference type="EMBL" id="MCB7480667.1"/>
    </source>
</evidence>
<dbReference type="InterPro" id="IPR021274">
    <property type="entry name" value="DUF2853"/>
</dbReference>
<comment type="caution">
    <text evidence="1">The sequence shown here is derived from an EMBL/GenBank/DDBJ whole genome shotgun (WGS) entry which is preliminary data.</text>
</comment>
<dbReference type="SUPFAM" id="SSF158587">
    <property type="entry name" value="Jann4075-like"/>
    <property type="match status" value="1"/>
</dbReference>
<organism evidence="1 2">
    <name type="scientific">Christiangramia sediminis</name>
    <dbReference type="NCBI Taxonomy" id="2881336"/>
    <lineage>
        <taxon>Bacteria</taxon>
        <taxon>Pseudomonadati</taxon>
        <taxon>Bacteroidota</taxon>
        <taxon>Flavobacteriia</taxon>
        <taxon>Flavobacteriales</taxon>
        <taxon>Flavobacteriaceae</taxon>
        <taxon>Christiangramia</taxon>
    </lineage>
</organism>
<accession>A0A9X1RWY3</accession>
<dbReference type="AlphaFoldDB" id="A0A9X1RWY3"/>
<sequence>MSKLDEKVGQYIDDVRSKVGEDNPDVDLIRKIAASMGPSIYNADAETVSASSESEVETVKKNFVMKKLGITDEGKVNEAVNQVLEKYGKSNRNKYRVVVYYLLTKHFGKESIFN</sequence>
<reference evidence="1" key="1">
    <citation type="submission" date="2021-10" db="EMBL/GenBank/DDBJ databases">
        <title>Gramella sp. ASW11-100T, isolated from marine sediment.</title>
        <authorList>
            <person name="Xia C."/>
        </authorList>
    </citation>
    <scope>NUCLEOTIDE SEQUENCE</scope>
    <source>
        <strain evidence="1">ASW11-100</strain>
    </source>
</reference>
<dbReference type="RefSeq" id="WP_229338896.1">
    <property type="nucleotide sequence ID" value="NZ_JAJBZG010000002.1"/>
</dbReference>